<evidence type="ECO:0000313" key="3">
    <source>
        <dbReference type="Proteomes" id="UP000030765"/>
    </source>
</evidence>
<dbReference type="EnsemblMetazoa" id="ASIC014744-RA">
    <property type="protein sequence ID" value="ASIC014744-PA"/>
    <property type="gene ID" value="ASIC014744"/>
</dbReference>
<sequence length="105" mass="10765">MKERGQESGGSILAAILGNTTAENADGGPLELLYASVRNSIATTLHNGSGNAASALLLPGVIRGSGLPPPPPPEQNHQQCTDAISTFLSCTANRSTIISGTMMLY</sequence>
<reference evidence="1 3" key="1">
    <citation type="journal article" date="2014" name="BMC Genomics">
        <title>Genome sequence of Anopheles sinensis provides insight into genetics basis of mosquito competence for malaria parasites.</title>
        <authorList>
            <person name="Zhou D."/>
            <person name="Zhang D."/>
            <person name="Ding G."/>
            <person name="Shi L."/>
            <person name="Hou Q."/>
            <person name="Ye Y."/>
            <person name="Xu Y."/>
            <person name="Zhou H."/>
            <person name="Xiong C."/>
            <person name="Li S."/>
            <person name="Yu J."/>
            <person name="Hong S."/>
            <person name="Yu X."/>
            <person name="Zou P."/>
            <person name="Chen C."/>
            <person name="Chang X."/>
            <person name="Wang W."/>
            <person name="Lv Y."/>
            <person name="Sun Y."/>
            <person name="Ma L."/>
            <person name="Shen B."/>
            <person name="Zhu C."/>
        </authorList>
    </citation>
    <scope>NUCLEOTIDE SEQUENCE [LARGE SCALE GENOMIC DNA]</scope>
</reference>
<dbReference type="VEuPathDB" id="VectorBase:ASIC014744"/>
<gene>
    <name evidence="1" type="ORF">ZHAS_00014744</name>
</gene>
<keyword evidence="3" id="KW-1185">Reference proteome</keyword>
<evidence type="ECO:0000313" key="1">
    <source>
        <dbReference type="EMBL" id="KFB46682.1"/>
    </source>
</evidence>
<dbReference type="EMBL" id="ATLV01021539">
    <property type="status" value="NOT_ANNOTATED_CDS"/>
    <property type="molecule type" value="Genomic_DNA"/>
</dbReference>
<protein>
    <submittedName>
        <fullName evidence="1 2">Acyltransferase (Predicted)</fullName>
    </submittedName>
</protein>
<evidence type="ECO:0000313" key="2">
    <source>
        <dbReference type="EnsemblMetazoa" id="ASIC014744-PA"/>
    </source>
</evidence>
<name>A0A084W8Y8_ANOSI</name>
<dbReference type="EMBL" id="KE525320">
    <property type="protein sequence ID" value="KFB46682.1"/>
    <property type="molecule type" value="Genomic_DNA"/>
</dbReference>
<dbReference type="GO" id="GO:0016746">
    <property type="term" value="F:acyltransferase activity"/>
    <property type="evidence" value="ECO:0007669"/>
    <property type="project" value="UniProtKB-KW"/>
</dbReference>
<accession>A0A084W8Y8</accession>
<dbReference type="AlphaFoldDB" id="A0A084W8Y8"/>
<dbReference type="Proteomes" id="UP000030765">
    <property type="component" value="Unassembled WGS sequence"/>
</dbReference>
<dbReference type="EMBL" id="ATLV01021540">
    <property type="status" value="NOT_ANNOTATED_CDS"/>
    <property type="molecule type" value="Genomic_DNA"/>
</dbReference>
<reference evidence="2" key="2">
    <citation type="submission" date="2020-05" db="UniProtKB">
        <authorList>
            <consortium name="EnsemblMetazoa"/>
        </authorList>
    </citation>
    <scope>IDENTIFICATION</scope>
</reference>
<proteinExistence type="predicted"/>
<keyword evidence="1" id="KW-0012">Acyltransferase</keyword>
<keyword evidence="1" id="KW-0808">Transferase</keyword>
<organism evidence="1">
    <name type="scientific">Anopheles sinensis</name>
    <name type="common">Mosquito</name>
    <dbReference type="NCBI Taxonomy" id="74873"/>
    <lineage>
        <taxon>Eukaryota</taxon>
        <taxon>Metazoa</taxon>
        <taxon>Ecdysozoa</taxon>
        <taxon>Arthropoda</taxon>
        <taxon>Hexapoda</taxon>
        <taxon>Insecta</taxon>
        <taxon>Pterygota</taxon>
        <taxon>Neoptera</taxon>
        <taxon>Endopterygota</taxon>
        <taxon>Diptera</taxon>
        <taxon>Nematocera</taxon>
        <taxon>Culicoidea</taxon>
        <taxon>Culicidae</taxon>
        <taxon>Anophelinae</taxon>
        <taxon>Anopheles</taxon>
    </lineage>
</organism>